<feature type="transmembrane region" description="Helical" evidence="7">
    <location>
        <begin position="249"/>
        <end position="274"/>
    </location>
</feature>
<evidence type="ECO:0000256" key="7">
    <source>
        <dbReference type="SAM" id="Phobius"/>
    </source>
</evidence>
<feature type="transmembrane region" description="Helical" evidence="7">
    <location>
        <begin position="318"/>
        <end position="334"/>
    </location>
</feature>
<dbReference type="InterPro" id="IPR011701">
    <property type="entry name" value="MFS"/>
</dbReference>
<evidence type="ECO:0000256" key="5">
    <source>
        <dbReference type="ARBA" id="ARBA00022989"/>
    </source>
</evidence>
<dbReference type="InterPro" id="IPR036259">
    <property type="entry name" value="MFS_trans_sf"/>
</dbReference>
<dbReference type="GO" id="GO:0022857">
    <property type="term" value="F:transmembrane transporter activity"/>
    <property type="evidence" value="ECO:0007669"/>
    <property type="project" value="InterPro"/>
</dbReference>
<evidence type="ECO:0000256" key="1">
    <source>
        <dbReference type="ARBA" id="ARBA00004429"/>
    </source>
</evidence>
<sequence length="438" mass="49665">MMKNQQEARELTVRQRMEAVGLLSVGTFLEYFDLMIYVHMAVVINELFFPKANPETTTLYAAAAFCSTFVFRPVGALIFGWIGDHIGRKVTVVITTFMMSIACIIMATLPTYAQIGITATVIMIICRIVQGMSSMGELMGAQLYLTEITKPPAQYSVVTLIDAVAAVGSAAALCMAYIVTSFALNWRIVFWIGALIAFIGTIARTALRETPEFANAKAQVKKILQDNDMHHKILQDDPIWSEKPDKKRILALFLVDYSWPLTFYFAFIYCGNILKNQFGYTPEEVISHNFLVSIAAMINMLSLAYLSRRIYPLKILKIKIMTMLIFIPFCPYILEHGLTTPFCVMLLQMFFVIFGPSKAPAFPIFLKYFPIFLRFTYSNFSYAFSRAIVYILTSFGTIYVIKYFGNWGLLIILIPIYGGYNYGLSHFEQLEKESGNYP</sequence>
<keyword evidence="5 7" id="KW-1133">Transmembrane helix</keyword>
<evidence type="ECO:0000313" key="9">
    <source>
        <dbReference type="EMBL" id="ABQ85882.1"/>
    </source>
</evidence>
<feature type="transmembrane region" description="Helical" evidence="7">
    <location>
        <begin position="286"/>
        <end position="306"/>
    </location>
</feature>
<feature type="transmembrane region" description="Helical" evidence="7">
    <location>
        <begin position="60"/>
        <end position="83"/>
    </location>
</feature>
<dbReference type="Gene3D" id="1.20.1250.20">
    <property type="entry name" value="MFS general substrate transporter like domains"/>
    <property type="match status" value="1"/>
</dbReference>
<feature type="transmembrane region" description="Helical" evidence="7">
    <location>
        <begin position="380"/>
        <end position="401"/>
    </location>
</feature>
<evidence type="ECO:0000256" key="3">
    <source>
        <dbReference type="ARBA" id="ARBA00022475"/>
    </source>
</evidence>
<accession>A6MYV8</accession>
<keyword evidence="6 7" id="KW-0472">Membrane</keyword>
<organism evidence="9">
    <name type="scientific">Rickettsia monacensis</name>
    <dbReference type="NCBI Taxonomy" id="109232"/>
    <lineage>
        <taxon>Bacteria</taxon>
        <taxon>Pseudomonadati</taxon>
        <taxon>Pseudomonadota</taxon>
        <taxon>Alphaproteobacteria</taxon>
        <taxon>Rickettsiales</taxon>
        <taxon>Rickettsiaceae</taxon>
        <taxon>Rickettsieae</taxon>
        <taxon>Rickettsia</taxon>
        <taxon>spotted fever group</taxon>
    </lineage>
</organism>
<dbReference type="Pfam" id="PF07690">
    <property type="entry name" value="MFS_1"/>
    <property type="match status" value="1"/>
</dbReference>
<dbReference type="GO" id="GO:0005886">
    <property type="term" value="C:plasma membrane"/>
    <property type="evidence" value="ECO:0007669"/>
    <property type="project" value="UniProtKB-SubCell"/>
</dbReference>
<feature type="transmembrane region" description="Helical" evidence="7">
    <location>
        <begin position="20"/>
        <end position="40"/>
    </location>
</feature>
<dbReference type="SUPFAM" id="SSF103473">
    <property type="entry name" value="MFS general substrate transporter"/>
    <property type="match status" value="1"/>
</dbReference>
<keyword evidence="3" id="KW-1003">Cell membrane</keyword>
<feature type="transmembrane region" description="Helical" evidence="7">
    <location>
        <begin position="157"/>
        <end position="182"/>
    </location>
</feature>
<feature type="transmembrane region" description="Helical" evidence="7">
    <location>
        <begin position="407"/>
        <end position="424"/>
    </location>
</feature>
<feature type="transmembrane region" description="Helical" evidence="7">
    <location>
        <begin position="115"/>
        <end position="136"/>
    </location>
</feature>
<evidence type="ECO:0000256" key="2">
    <source>
        <dbReference type="ARBA" id="ARBA00022448"/>
    </source>
</evidence>
<proteinExistence type="predicted"/>
<protein>
    <submittedName>
        <fullName evidence="9">Proline/betaine transporter</fullName>
    </submittedName>
</protein>
<dbReference type="EMBL" id="EF564599">
    <property type="protein sequence ID" value="ABQ85882.1"/>
    <property type="molecule type" value="Genomic_DNA"/>
</dbReference>
<dbReference type="PROSITE" id="PS50850">
    <property type="entry name" value="MFS"/>
    <property type="match status" value="1"/>
</dbReference>
<evidence type="ECO:0000256" key="4">
    <source>
        <dbReference type="ARBA" id="ARBA00022692"/>
    </source>
</evidence>
<evidence type="ECO:0000256" key="6">
    <source>
        <dbReference type="ARBA" id="ARBA00023136"/>
    </source>
</evidence>
<keyword evidence="4 7" id="KW-0812">Transmembrane</keyword>
<evidence type="ECO:0000259" key="8">
    <source>
        <dbReference type="PROSITE" id="PS50850"/>
    </source>
</evidence>
<keyword evidence="2" id="KW-0813">Transport</keyword>
<feature type="domain" description="Major facilitator superfamily (MFS) profile" evidence="8">
    <location>
        <begin position="19"/>
        <end position="438"/>
    </location>
</feature>
<dbReference type="InterPro" id="IPR020846">
    <property type="entry name" value="MFS_dom"/>
</dbReference>
<geneLocation type="plasmid" evidence="9">
    <name>pRM</name>
</geneLocation>
<keyword evidence="9" id="KW-0614">Plasmid</keyword>
<dbReference type="PANTHER" id="PTHR43045">
    <property type="entry name" value="SHIKIMATE TRANSPORTER"/>
    <property type="match status" value="1"/>
</dbReference>
<dbReference type="AlphaFoldDB" id="A6MYV8"/>
<reference evidence="9" key="1">
    <citation type="journal article" date="2007" name="Appl. Environ. Microbiol.">
        <title>Transposon insertion reveals pRM, a plasmid of Rickettsia monacensis.</title>
        <authorList>
            <person name="Baldridge G.D."/>
            <person name="Burkhardt N.Y."/>
            <person name="Felsheim R.F."/>
            <person name="Kurtti T.J."/>
            <person name="Munderloh U.G."/>
        </authorList>
    </citation>
    <scope>NUCLEOTIDE SEQUENCE</scope>
    <source>
        <strain evidence="9">IrR/Munich</strain>
        <plasmid evidence="9">pRM</plasmid>
    </source>
</reference>
<feature type="transmembrane region" description="Helical" evidence="7">
    <location>
        <begin position="188"/>
        <end position="207"/>
    </location>
</feature>
<dbReference type="PANTHER" id="PTHR43045:SF1">
    <property type="entry name" value="SHIKIMATE TRANSPORTER"/>
    <property type="match status" value="1"/>
</dbReference>
<gene>
    <name evidence="9" type="ORF">RM_p14</name>
</gene>
<name>A6MYV8_9RICK</name>
<feature type="transmembrane region" description="Helical" evidence="7">
    <location>
        <begin position="90"/>
        <end position="109"/>
    </location>
</feature>
<comment type="subcellular location">
    <subcellularLocation>
        <location evidence="1">Cell inner membrane</location>
        <topology evidence="1">Multi-pass membrane protein</topology>
    </subcellularLocation>
</comment>
<feature type="transmembrane region" description="Helical" evidence="7">
    <location>
        <begin position="346"/>
        <end position="368"/>
    </location>
</feature>